<dbReference type="Gene3D" id="1.10.357.10">
    <property type="entry name" value="Tetracycline Repressor, domain 2"/>
    <property type="match status" value="1"/>
</dbReference>
<dbReference type="Proteomes" id="UP000658390">
    <property type="component" value="Unassembled WGS sequence"/>
</dbReference>
<dbReference type="PANTHER" id="PTHR30055:SF226">
    <property type="entry name" value="HTH-TYPE TRANSCRIPTIONAL REGULATOR PKSA"/>
    <property type="match status" value="1"/>
</dbReference>
<dbReference type="PRINTS" id="PR00455">
    <property type="entry name" value="HTHTETR"/>
</dbReference>
<dbReference type="EMBL" id="JAEKCZ010000022">
    <property type="protein sequence ID" value="MBJ2258918.1"/>
    <property type="molecule type" value="Genomic_DNA"/>
</dbReference>
<accession>A0A8I1FVF6</accession>
<evidence type="ECO:0000313" key="4">
    <source>
        <dbReference type="EMBL" id="MBJ2258918.1"/>
    </source>
</evidence>
<dbReference type="PROSITE" id="PS50977">
    <property type="entry name" value="HTH_TETR_2"/>
    <property type="match status" value="1"/>
</dbReference>
<dbReference type="GO" id="GO:0003700">
    <property type="term" value="F:DNA-binding transcription factor activity"/>
    <property type="evidence" value="ECO:0007669"/>
    <property type="project" value="TreeGrafter"/>
</dbReference>
<dbReference type="InterPro" id="IPR050109">
    <property type="entry name" value="HTH-type_TetR-like_transc_reg"/>
</dbReference>
<proteinExistence type="predicted"/>
<feature type="DNA-binding region" description="H-T-H motif" evidence="2">
    <location>
        <begin position="34"/>
        <end position="53"/>
    </location>
</feature>
<evidence type="ECO:0000256" key="2">
    <source>
        <dbReference type="PROSITE-ProRule" id="PRU00335"/>
    </source>
</evidence>
<organism evidence="4 5">
    <name type="scientific">Pseudomonas psychrophila</name>
    <dbReference type="NCBI Taxonomy" id="122355"/>
    <lineage>
        <taxon>Bacteria</taxon>
        <taxon>Pseudomonadati</taxon>
        <taxon>Pseudomonadota</taxon>
        <taxon>Gammaproteobacteria</taxon>
        <taxon>Pseudomonadales</taxon>
        <taxon>Pseudomonadaceae</taxon>
        <taxon>Pseudomonas</taxon>
    </lineage>
</organism>
<sequence>MALGLREKHKLDKLKRIRTAARTLFLEKGFDGATTRKVAEMAGVSHATVFLYAKDKRDLLFLVFNDDLDRVAEEARGAVDPSASMLDQLTQLLGPFYRYFAQDSMIGLLGIHEYTTAVASDSPQMQRVKQRAESMLAGICSVIDACKASGTVVEAVDSSRATQVIRAIYMAEMDAWLRTPPLDCEAGVQSLRAALGLLFMGLRA</sequence>
<comment type="caution">
    <text evidence="4">The sequence shown here is derived from an EMBL/GenBank/DDBJ whole genome shotgun (WGS) entry which is preliminary data.</text>
</comment>
<gene>
    <name evidence="4" type="ORF">JFT45_20665</name>
</gene>
<evidence type="ECO:0000259" key="3">
    <source>
        <dbReference type="PROSITE" id="PS50977"/>
    </source>
</evidence>
<dbReference type="GO" id="GO:0000976">
    <property type="term" value="F:transcription cis-regulatory region binding"/>
    <property type="evidence" value="ECO:0007669"/>
    <property type="project" value="TreeGrafter"/>
</dbReference>
<protein>
    <submittedName>
        <fullName evidence="4">TetR/AcrR family transcriptional regulator</fullName>
    </submittedName>
</protein>
<dbReference type="RefSeq" id="WP_084929432.1">
    <property type="nucleotide sequence ID" value="NZ_JAEKCZ010000022.1"/>
</dbReference>
<keyword evidence="1 2" id="KW-0238">DNA-binding</keyword>
<name>A0A8I1FVF6_9PSED</name>
<evidence type="ECO:0000256" key="1">
    <source>
        <dbReference type="ARBA" id="ARBA00023125"/>
    </source>
</evidence>
<dbReference type="SUPFAM" id="SSF46689">
    <property type="entry name" value="Homeodomain-like"/>
    <property type="match status" value="1"/>
</dbReference>
<dbReference type="Pfam" id="PF00440">
    <property type="entry name" value="TetR_N"/>
    <property type="match status" value="1"/>
</dbReference>
<dbReference type="PANTHER" id="PTHR30055">
    <property type="entry name" value="HTH-TYPE TRANSCRIPTIONAL REGULATOR RUTR"/>
    <property type="match status" value="1"/>
</dbReference>
<evidence type="ECO:0000313" key="5">
    <source>
        <dbReference type="Proteomes" id="UP000658390"/>
    </source>
</evidence>
<dbReference type="InterPro" id="IPR009057">
    <property type="entry name" value="Homeodomain-like_sf"/>
</dbReference>
<feature type="domain" description="HTH tetR-type" evidence="3">
    <location>
        <begin position="11"/>
        <end position="71"/>
    </location>
</feature>
<dbReference type="AlphaFoldDB" id="A0A8I1FVF6"/>
<dbReference type="InterPro" id="IPR001647">
    <property type="entry name" value="HTH_TetR"/>
</dbReference>
<reference evidence="4" key="1">
    <citation type="submission" date="2020-12" db="EMBL/GenBank/DDBJ databases">
        <title>Antibiotic resistance and phylogeny of Pseudomonas spp. isolated over three decades from chicken meat in the Norwegian food chain.</title>
        <authorList>
            <person name="Moen B."/>
        </authorList>
    </citation>
    <scope>NUCLEOTIDE SEQUENCE</scope>
    <source>
        <strain evidence="4">MF6762</strain>
    </source>
</reference>